<gene>
    <name evidence="1" type="ORF">Patl1_29846</name>
</gene>
<evidence type="ECO:0000313" key="2">
    <source>
        <dbReference type="Proteomes" id="UP001164250"/>
    </source>
</evidence>
<organism evidence="1 2">
    <name type="scientific">Pistacia atlantica</name>
    <dbReference type="NCBI Taxonomy" id="434234"/>
    <lineage>
        <taxon>Eukaryota</taxon>
        <taxon>Viridiplantae</taxon>
        <taxon>Streptophyta</taxon>
        <taxon>Embryophyta</taxon>
        <taxon>Tracheophyta</taxon>
        <taxon>Spermatophyta</taxon>
        <taxon>Magnoliopsida</taxon>
        <taxon>eudicotyledons</taxon>
        <taxon>Gunneridae</taxon>
        <taxon>Pentapetalae</taxon>
        <taxon>rosids</taxon>
        <taxon>malvids</taxon>
        <taxon>Sapindales</taxon>
        <taxon>Anacardiaceae</taxon>
        <taxon>Pistacia</taxon>
    </lineage>
</organism>
<accession>A0ACC1ACI1</accession>
<dbReference type="EMBL" id="CM047907">
    <property type="protein sequence ID" value="KAJ0083446.1"/>
    <property type="molecule type" value="Genomic_DNA"/>
</dbReference>
<sequence>MKCKALRPGKQVHAHLLTKSGLNTSDLDSKLVGMYASCGDLRYAHLVFEKIPEPTVFALNWMVSGSAFNGNFREAIGYFNLTRNLIGYCNKFTFSFVLKACVGLLDLRKGKEVHALVNVMGLGSDVLVGNGLVDMYNKCGEMCSGRRVFDRIVCRDVVSWTSMICGYCNVGKVEQAVVLFERMELEGLEPNEFTWNAMITGYARRGDSNGAYLFFSRMVREGLVPDLVTWNAIISGFAQSHRANEALNVKDARRVFDMIRVKNVASWNAMIGCYGKNCMVDSSIELFERMQEEGMQLSDITFTSVLSACSHGGSVEKGRMLEAYELVRNMPIEITDSIAGAFFNGCQIHGSRDLATMMAEDILKMDLNKPGGFVTLSNIYASDGKWHEVENVRKVMKGKNIHKTPGFSWVQKRAEFVEEEIKKESIKLELGDDEVKAEEDEEGSKDVGAVKFGS</sequence>
<comment type="caution">
    <text evidence="1">The sequence shown here is derived from an EMBL/GenBank/DDBJ whole genome shotgun (WGS) entry which is preliminary data.</text>
</comment>
<protein>
    <submittedName>
        <fullName evidence="1">Uncharacterized protein</fullName>
    </submittedName>
</protein>
<name>A0ACC1ACI1_9ROSI</name>
<evidence type="ECO:0000313" key="1">
    <source>
        <dbReference type="EMBL" id="KAJ0083446.1"/>
    </source>
</evidence>
<reference evidence="2" key="1">
    <citation type="journal article" date="2023" name="G3 (Bethesda)">
        <title>Genome assembly and association tests identify interacting loci associated with vigor, precocity, and sex in interspecific pistachio rootstocks.</title>
        <authorList>
            <person name="Palmer W."/>
            <person name="Jacygrad E."/>
            <person name="Sagayaradj S."/>
            <person name="Cavanaugh K."/>
            <person name="Han R."/>
            <person name="Bertier L."/>
            <person name="Beede B."/>
            <person name="Kafkas S."/>
            <person name="Golino D."/>
            <person name="Preece J."/>
            <person name="Michelmore R."/>
        </authorList>
    </citation>
    <scope>NUCLEOTIDE SEQUENCE [LARGE SCALE GENOMIC DNA]</scope>
</reference>
<keyword evidence="2" id="KW-1185">Reference proteome</keyword>
<dbReference type="Proteomes" id="UP001164250">
    <property type="component" value="Chromosome 11"/>
</dbReference>
<proteinExistence type="predicted"/>